<dbReference type="SUPFAM" id="SSF103473">
    <property type="entry name" value="MFS general substrate transporter"/>
    <property type="match status" value="1"/>
</dbReference>
<feature type="transmembrane region" description="Helical" evidence="6">
    <location>
        <begin position="207"/>
        <end position="226"/>
    </location>
</feature>
<keyword evidence="9" id="KW-1185">Reference proteome</keyword>
<dbReference type="AlphaFoldDB" id="A0A3A4KE06"/>
<dbReference type="Gene3D" id="1.20.1720.10">
    <property type="entry name" value="Multidrug resistance protein D"/>
    <property type="match status" value="1"/>
</dbReference>
<comment type="subcellular location">
    <subcellularLocation>
        <location evidence="1">Cell membrane</location>
        <topology evidence="1">Multi-pass membrane protein</topology>
    </subcellularLocation>
</comment>
<evidence type="ECO:0000256" key="6">
    <source>
        <dbReference type="SAM" id="Phobius"/>
    </source>
</evidence>
<dbReference type="PANTHER" id="PTHR42718:SF9">
    <property type="entry name" value="MAJOR FACILITATOR SUPERFAMILY MULTIDRUG TRANSPORTER MFSC"/>
    <property type="match status" value="1"/>
</dbReference>
<feature type="transmembrane region" description="Helical" evidence="6">
    <location>
        <begin position="21"/>
        <end position="42"/>
    </location>
</feature>
<feature type="transmembrane region" description="Helical" evidence="6">
    <location>
        <begin position="310"/>
        <end position="328"/>
    </location>
</feature>
<evidence type="ECO:0000313" key="8">
    <source>
        <dbReference type="EMBL" id="RJO70679.1"/>
    </source>
</evidence>
<feature type="transmembrane region" description="Helical" evidence="6">
    <location>
        <begin position="148"/>
        <end position="170"/>
    </location>
</feature>
<evidence type="ECO:0000256" key="2">
    <source>
        <dbReference type="ARBA" id="ARBA00022448"/>
    </source>
</evidence>
<dbReference type="RefSeq" id="WP_120043736.1">
    <property type="nucleotide sequence ID" value="NZ_QZFU01000036.1"/>
</dbReference>
<evidence type="ECO:0000256" key="3">
    <source>
        <dbReference type="ARBA" id="ARBA00022692"/>
    </source>
</evidence>
<dbReference type="InterPro" id="IPR020846">
    <property type="entry name" value="MFS_dom"/>
</dbReference>
<feature type="domain" description="Major facilitator superfamily (MFS) profile" evidence="7">
    <location>
        <begin position="20"/>
        <end position="458"/>
    </location>
</feature>
<feature type="transmembrane region" description="Helical" evidence="6">
    <location>
        <begin position="176"/>
        <end position="195"/>
    </location>
</feature>
<dbReference type="InterPro" id="IPR011701">
    <property type="entry name" value="MFS"/>
</dbReference>
<dbReference type="PRINTS" id="PR01036">
    <property type="entry name" value="TCRTETB"/>
</dbReference>
<feature type="transmembrane region" description="Helical" evidence="6">
    <location>
        <begin position="399"/>
        <end position="425"/>
    </location>
</feature>
<evidence type="ECO:0000256" key="4">
    <source>
        <dbReference type="ARBA" id="ARBA00022989"/>
    </source>
</evidence>
<dbReference type="GO" id="GO:0005886">
    <property type="term" value="C:plasma membrane"/>
    <property type="evidence" value="ECO:0007669"/>
    <property type="project" value="UniProtKB-SubCell"/>
</dbReference>
<protein>
    <submittedName>
        <fullName evidence="8">MFS transporter</fullName>
    </submittedName>
</protein>
<feature type="transmembrane region" description="Helical" evidence="6">
    <location>
        <begin position="340"/>
        <end position="359"/>
    </location>
</feature>
<dbReference type="PROSITE" id="PS51257">
    <property type="entry name" value="PROKAR_LIPOPROTEIN"/>
    <property type="match status" value="1"/>
</dbReference>
<organism evidence="8 9">
    <name type="scientific">Nocardia panacis</name>
    <dbReference type="NCBI Taxonomy" id="2340916"/>
    <lineage>
        <taxon>Bacteria</taxon>
        <taxon>Bacillati</taxon>
        <taxon>Actinomycetota</taxon>
        <taxon>Actinomycetes</taxon>
        <taxon>Mycobacteriales</taxon>
        <taxon>Nocardiaceae</taxon>
        <taxon>Nocardia</taxon>
    </lineage>
</organism>
<dbReference type="Pfam" id="PF07690">
    <property type="entry name" value="MFS_1"/>
    <property type="match status" value="1"/>
</dbReference>
<feature type="transmembrane region" description="Helical" evidence="6">
    <location>
        <begin position="87"/>
        <end position="109"/>
    </location>
</feature>
<gene>
    <name evidence="8" type="ORF">D5S18_26080</name>
</gene>
<dbReference type="EMBL" id="QZFU01000036">
    <property type="protein sequence ID" value="RJO70679.1"/>
    <property type="molecule type" value="Genomic_DNA"/>
</dbReference>
<keyword evidence="5 6" id="KW-0472">Membrane</keyword>
<feature type="transmembrane region" description="Helical" evidence="6">
    <location>
        <begin position="115"/>
        <end position="136"/>
    </location>
</feature>
<proteinExistence type="predicted"/>
<evidence type="ECO:0000256" key="5">
    <source>
        <dbReference type="ARBA" id="ARBA00023136"/>
    </source>
</evidence>
<dbReference type="GO" id="GO:0022857">
    <property type="term" value="F:transmembrane transporter activity"/>
    <property type="evidence" value="ECO:0007669"/>
    <property type="project" value="InterPro"/>
</dbReference>
<dbReference type="InterPro" id="IPR036259">
    <property type="entry name" value="MFS_trans_sf"/>
</dbReference>
<dbReference type="Proteomes" id="UP000266677">
    <property type="component" value="Unassembled WGS sequence"/>
</dbReference>
<evidence type="ECO:0000256" key="1">
    <source>
        <dbReference type="ARBA" id="ARBA00004651"/>
    </source>
</evidence>
<dbReference type="Gene3D" id="1.20.1250.20">
    <property type="entry name" value="MFS general substrate transporter like domains"/>
    <property type="match status" value="1"/>
</dbReference>
<feature type="transmembrane region" description="Helical" evidence="6">
    <location>
        <begin position="275"/>
        <end position="298"/>
    </location>
</feature>
<keyword evidence="3 6" id="KW-0812">Transmembrane</keyword>
<feature type="transmembrane region" description="Helical" evidence="6">
    <location>
        <begin position="232"/>
        <end position="254"/>
    </location>
</feature>
<reference evidence="8 9" key="1">
    <citation type="submission" date="2018-09" db="EMBL/GenBank/DDBJ databases">
        <title>YIM PH21274 draft genome.</title>
        <authorList>
            <person name="Miao C."/>
        </authorList>
    </citation>
    <scope>NUCLEOTIDE SEQUENCE [LARGE SCALE GENOMIC DNA]</scope>
    <source>
        <strain evidence="8 9">YIM PH 21724</strain>
    </source>
</reference>
<evidence type="ECO:0000259" key="7">
    <source>
        <dbReference type="PROSITE" id="PS50850"/>
    </source>
</evidence>
<comment type="caution">
    <text evidence="8">The sequence shown here is derived from an EMBL/GenBank/DDBJ whole genome shotgun (WGS) entry which is preliminary data.</text>
</comment>
<keyword evidence="2" id="KW-0813">Transport</keyword>
<accession>A0A3A4KE06</accession>
<keyword evidence="4 6" id="KW-1133">Transmembrane helix</keyword>
<dbReference type="PANTHER" id="PTHR42718">
    <property type="entry name" value="MAJOR FACILITATOR SUPERFAMILY MULTIDRUG TRANSPORTER MFSC"/>
    <property type="match status" value="1"/>
</dbReference>
<name>A0A3A4KE06_9NOCA</name>
<feature type="transmembrane region" description="Helical" evidence="6">
    <location>
        <begin position="431"/>
        <end position="453"/>
    </location>
</feature>
<feature type="transmembrane region" description="Helical" evidence="6">
    <location>
        <begin position="365"/>
        <end position="392"/>
    </location>
</feature>
<feature type="transmembrane region" description="Helical" evidence="6">
    <location>
        <begin position="54"/>
        <end position="75"/>
    </location>
</feature>
<evidence type="ECO:0000313" key="9">
    <source>
        <dbReference type="Proteomes" id="UP000266677"/>
    </source>
</evidence>
<dbReference type="CDD" id="cd17321">
    <property type="entry name" value="MFS_MMR_MDR_like"/>
    <property type="match status" value="1"/>
</dbReference>
<sequence>MSRTTAAELTPVPQARRIVGFLGLAIASFLGCIDLTIVTTALPSITHDLDTSLGVSQLVLSAFLTALAMFMVTAGRLGDHLGRKPTLLIGAAVFVLASVGAALAPSIGWLVAARFVQGAACAILYTGTSTLVETLFEEGARGRAIGWLYAVNGIGLALGPVLGGLLVPAFGWAAVFWINVPFGVVALAAVAVAVPAPAPSRQAGLDLPGQTLVAVTVAALVAVASLPETTGWFGAPMAIAAVLAVVCGVATAVVERRARTPLLRPTLFTHPRFRVALASDFFLAVFYASALLVLPPYLADRHHLDVRTTGLSLLLVSATMALASPRVGRWVDRSGPTTPLKWGFGAFTGTAVLVVLGALSGSLPLLLVGFVFFGAGWALILAPATLAALSAVDTDEAGFAVGASWTFHNLGGALGAAVAAGLYAATSPQTGLLHVGFVLLGAAIVGLLANLLITRSAQSDR</sequence>
<dbReference type="PROSITE" id="PS50850">
    <property type="entry name" value="MFS"/>
    <property type="match status" value="1"/>
</dbReference>
<dbReference type="OrthoDB" id="7375466at2"/>